<reference evidence="2" key="1">
    <citation type="submission" date="2019-11" db="EMBL/GenBank/DDBJ databases">
        <title>Leishmania tarentolae CDS.</title>
        <authorList>
            <person name="Goto Y."/>
            <person name="Yamagishi J."/>
        </authorList>
    </citation>
    <scope>NUCLEOTIDE SEQUENCE [LARGE SCALE GENOMIC DNA]</scope>
    <source>
        <strain evidence="2">Parrot Tar II</strain>
    </source>
</reference>
<dbReference type="EMBL" id="BLBS01000057">
    <property type="protein sequence ID" value="GET93146.1"/>
    <property type="molecule type" value="Genomic_DNA"/>
</dbReference>
<feature type="compositionally biased region" description="Low complexity" evidence="1">
    <location>
        <begin position="311"/>
        <end position="341"/>
    </location>
</feature>
<proteinExistence type="predicted"/>
<accession>A0A640KU71</accession>
<feature type="region of interest" description="Disordered" evidence="1">
    <location>
        <begin position="398"/>
        <end position="432"/>
    </location>
</feature>
<dbReference type="OrthoDB" id="266112at2759"/>
<gene>
    <name evidence="2" type="ORF">LtaPh_3608100</name>
</gene>
<evidence type="ECO:0000313" key="2">
    <source>
        <dbReference type="EMBL" id="GET93146.1"/>
    </source>
</evidence>
<feature type="region of interest" description="Disordered" evidence="1">
    <location>
        <begin position="29"/>
        <end position="61"/>
    </location>
</feature>
<protein>
    <submittedName>
        <fullName evidence="2">Uncharacterized protein</fullName>
    </submittedName>
</protein>
<feature type="compositionally biased region" description="Low complexity" evidence="1">
    <location>
        <begin position="267"/>
        <end position="280"/>
    </location>
</feature>
<dbReference type="AlphaFoldDB" id="A0A640KU71"/>
<feature type="region of interest" description="Disordered" evidence="1">
    <location>
        <begin position="233"/>
        <end position="382"/>
    </location>
</feature>
<keyword evidence="3" id="KW-1185">Reference proteome</keyword>
<dbReference type="Proteomes" id="UP000419144">
    <property type="component" value="Unassembled WGS sequence"/>
</dbReference>
<feature type="compositionally biased region" description="Basic and acidic residues" evidence="1">
    <location>
        <begin position="233"/>
        <end position="242"/>
    </location>
</feature>
<organism evidence="2 3">
    <name type="scientific">Leishmania tarentolae</name>
    <name type="common">Sauroleishmania tarentolae</name>
    <dbReference type="NCBI Taxonomy" id="5689"/>
    <lineage>
        <taxon>Eukaryota</taxon>
        <taxon>Discoba</taxon>
        <taxon>Euglenozoa</taxon>
        <taxon>Kinetoplastea</taxon>
        <taxon>Metakinetoplastina</taxon>
        <taxon>Trypanosomatida</taxon>
        <taxon>Trypanosomatidae</taxon>
        <taxon>Leishmaniinae</taxon>
        <taxon>Leishmania</taxon>
        <taxon>lizard Leishmania</taxon>
    </lineage>
</organism>
<comment type="caution">
    <text evidence="2">The sequence shown here is derived from an EMBL/GenBank/DDBJ whole genome shotgun (WGS) entry which is preliminary data.</text>
</comment>
<evidence type="ECO:0000256" key="1">
    <source>
        <dbReference type="SAM" id="MobiDB-lite"/>
    </source>
</evidence>
<sequence>MEREKPPPALRFARQWTLPSSAASDAGFATLHYPSRHTESPSPYSRSYGSLTPSPDTTGRRQSVEVSIAPGSPSPLQPSELSAFTSRSAAHHAHALLQRRPFPESAGSLARNIAAQHAQPVMKASDVDGELFWRRRAQHLEAICTTLEEELSTVYRSLGKDANTSLGSQRMNGYTSSRAVGSLSPTYETLIHERNRARLELAREREKNFLLRHRLREMDTELRRLQSRRLRDVGKRLVDDPSKVASPSTNSVPNSSAPPSKHRRASSHCVSGSRSSTRSTRGARRSPTCPRSCSTARPYRSSSARQEESSRPTPVTVSTSSARHSANSMTSQSSTASTSSSTRRETCRWATDTPAAASAAFRRPRSRSTNLLLKPNRQTPDIDEAQARDLLTWLLSSCASSSSPSRRQPPVGRKSEAWSHGPRSVTHSTVESPPRRVFHSGLFSAAVSSREDKDFGDAVTRETERRAVFDSRLLSPTSPQQARDALDDDKAKVTSEGAARSLSELSLVMRATQTSAEAARNALATNGAPTRSAKDGEWIVWKPHLLAPHQECGSA</sequence>
<evidence type="ECO:0000313" key="3">
    <source>
        <dbReference type="Proteomes" id="UP000419144"/>
    </source>
</evidence>
<feature type="compositionally biased region" description="Low complexity" evidence="1">
    <location>
        <begin position="350"/>
        <end position="361"/>
    </location>
</feature>
<feature type="compositionally biased region" description="Polar residues" evidence="1">
    <location>
        <begin position="40"/>
        <end position="57"/>
    </location>
</feature>
<feature type="compositionally biased region" description="Polar residues" evidence="1">
    <location>
        <begin position="245"/>
        <end position="258"/>
    </location>
</feature>
<name>A0A640KU71_LEITA</name>
<dbReference type="VEuPathDB" id="TriTrypDB:LtaPh_3608100"/>